<evidence type="ECO:0000313" key="6">
    <source>
        <dbReference type="Proteomes" id="UP000177457"/>
    </source>
</evidence>
<feature type="binding site" evidence="2">
    <location>
        <begin position="244"/>
        <end position="251"/>
    </location>
    <ligand>
        <name>ATP</name>
        <dbReference type="ChEBI" id="CHEBI:30616"/>
    </ligand>
</feature>
<keyword evidence="2" id="KW-0547">Nucleotide-binding</keyword>
<evidence type="ECO:0000259" key="4">
    <source>
        <dbReference type="PROSITE" id="PS51459"/>
    </source>
</evidence>
<feature type="active site" evidence="1">
    <location>
        <position position="240"/>
    </location>
</feature>
<dbReference type="STRING" id="1798683.A3C90_03155"/>
<comment type="caution">
    <text evidence="5">The sequence shown here is derived from an EMBL/GenBank/DDBJ whole genome shotgun (WGS) entry which is preliminary data.</text>
</comment>
<reference evidence="5 6" key="1">
    <citation type="journal article" date="2016" name="Nat. Commun.">
        <title>Thousands of microbial genomes shed light on interconnected biogeochemical processes in an aquifer system.</title>
        <authorList>
            <person name="Anantharaman K."/>
            <person name="Brown C.T."/>
            <person name="Hug L.A."/>
            <person name="Sharon I."/>
            <person name="Castelle C.J."/>
            <person name="Probst A.J."/>
            <person name="Thomas B.C."/>
            <person name="Singh A."/>
            <person name="Wilkins M.J."/>
            <person name="Karaoz U."/>
            <person name="Brodie E.L."/>
            <person name="Williams K.H."/>
            <person name="Hubbard S.S."/>
            <person name="Banfield J.F."/>
        </authorList>
    </citation>
    <scope>NUCLEOTIDE SEQUENCE [LARGE SCALE GENOMIC DNA]</scope>
</reference>
<feature type="domain" description="Fido" evidence="4">
    <location>
        <begin position="164"/>
        <end position="308"/>
    </location>
</feature>
<evidence type="ECO:0000313" key="5">
    <source>
        <dbReference type="EMBL" id="OGH73353.1"/>
    </source>
</evidence>
<dbReference type="GO" id="GO:0005524">
    <property type="term" value="F:ATP binding"/>
    <property type="evidence" value="ECO:0007669"/>
    <property type="project" value="UniProtKB-KW"/>
</dbReference>
<dbReference type="EMBL" id="MFQE01000030">
    <property type="protein sequence ID" value="OGH73353.1"/>
    <property type="molecule type" value="Genomic_DNA"/>
</dbReference>
<evidence type="ECO:0000256" key="2">
    <source>
        <dbReference type="PIRSR" id="PIRSR640198-2"/>
    </source>
</evidence>
<evidence type="ECO:0000256" key="3">
    <source>
        <dbReference type="PIRSR" id="PIRSR640198-3"/>
    </source>
</evidence>
<dbReference type="Pfam" id="PF02661">
    <property type="entry name" value="Fic"/>
    <property type="match status" value="1"/>
</dbReference>
<dbReference type="PANTHER" id="PTHR13504:SF38">
    <property type="entry name" value="FIDO DOMAIN-CONTAINING PROTEIN"/>
    <property type="match status" value="1"/>
</dbReference>
<dbReference type="Proteomes" id="UP000177457">
    <property type="component" value="Unassembled WGS sequence"/>
</dbReference>
<dbReference type="PANTHER" id="PTHR13504">
    <property type="entry name" value="FIDO DOMAIN-CONTAINING PROTEIN DDB_G0283145"/>
    <property type="match status" value="1"/>
</dbReference>
<gene>
    <name evidence="5" type="ORF">A3C90_03155</name>
</gene>
<protein>
    <recommendedName>
        <fullName evidence="4">Fido domain-containing protein</fullName>
    </recommendedName>
</protein>
<dbReference type="InterPro" id="IPR040198">
    <property type="entry name" value="Fido_containing"/>
</dbReference>
<dbReference type="InterPro" id="IPR003812">
    <property type="entry name" value="Fido"/>
</dbReference>
<evidence type="ECO:0000256" key="1">
    <source>
        <dbReference type="PIRSR" id="PIRSR640198-1"/>
    </source>
</evidence>
<organism evidence="5 6">
    <name type="scientific">Candidatus Magasanikbacteria bacterium RIFCSPHIGHO2_02_FULL_51_14</name>
    <dbReference type="NCBI Taxonomy" id="1798683"/>
    <lineage>
        <taxon>Bacteria</taxon>
        <taxon>Candidatus Magasanikiibacteriota</taxon>
    </lineage>
</organism>
<accession>A0A1F6MPI1</accession>
<proteinExistence type="predicted"/>
<dbReference type="PROSITE" id="PS51459">
    <property type="entry name" value="FIDO"/>
    <property type="match status" value="1"/>
</dbReference>
<dbReference type="Gene3D" id="1.10.3290.10">
    <property type="entry name" value="Fido-like domain"/>
    <property type="match status" value="1"/>
</dbReference>
<sequence>MPSIEKKIIKNKPFFYLSEQVRIAGKNKKIQVYVGRSIPNDLSLHYTRLSQKEREFIAQHEAAMFRPERTIQTDILQWLEDYRVLWKYALAQKSPEEQERLWRRFLIAFIFESNAIEGSRLSQKEVESIVRKQYIKKSLGRKEILEVRNAIRAFEFIRSAQFQLNERSLIRLHALVTRGLGVQQGFKKRQIIVNNKRTTPPGHVRASLSGLASWWRAEQKTKRHPLFFAADFHSRFELIHPFEDGNGRVGRLLFVWMMMQKGYPPLLFRYRNRRSYFGALNQADEGRTQKWYWLCVRVYKDTARWLLTL</sequence>
<keyword evidence="2" id="KW-0067">ATP-binding</keyword>
<name>A0A1F6MPI1_9BACT</name>
<dbReference type="InterPro" id="IPR036597">
    <property type="entry name" value="Fido-like_dom_sf"/>
</dbReference>
<dbReference type="AlphaFoldDB" id="A0A1F6MPI1"/>
<feature type="site" description="Important for autoinhibition of adenylyltransferase activity" evidence="3">
    <location>
        <position position="117"/>
    </location>
</feature>
<dbReference type="SUPFAM" id="SSF140931">
    <property type="entry name" value="Fic-like"/>
    <property type="match status" value="1"/>
</dbReference>